<dbReference type="GO" id="GO:0004497">
    <property type="term" value="F:monooxygenase activity"/>
    <property type="evidence" value="ECO:0007669"/>
    <property type="project" value="InterPro"/>
</dbReference>
<dbReference type="PANTHER" id="PTHR46300">
    <property type="entry name" value="P450, PUTATIVE (EUROFUNG)-RELATED-RELATED"/>
    <property type="match status" value="1"/>
</dbReference>
<reference evidence="6 7" key="1">
    <citation type="submission" date="2015-07" db="EMBL/GenBank/DDBJ databases">
        <title>Comparative genomics of the Sigatoka disease complex on banana suggests a link between parallel evolutionary changes in Pseudocercospora fijiensis and Pseudocercospora eumusae and increased virulence on the banana host.</title>
        <authorList>
            <person name="Chang T.-C."/>
            <person name="Salvucci A."/>
            <person name="Crous P.W."/>
            <person name="Stergiopoulos I."/>
        </authorList>
    </citation>
    <scope>NUCLEOTIDE SEQUENCE [LARGE SCALE GENOMIC DNA]</scope>
    <source>
        <strain evidence="6 7">CBS 116634</strain>
    </source>
</reference>
<dbReference type="Gene3D" id="1.10.630.10">
    <property type="entry name" value="Cytochrome P450"/>
    <property type="match status" value="1"/>
</dbReference>
<evidence type="ECO:0008006" key="8">
    <source>
        <dbReference type="Google" id="ProtNLM"/>
    </source>
</evidence>
<evidence type="ECO:0000256" key="5">
    <source>
        <dbReference type="SAM" id="MobiDB-lite"/>
    </source>
</evidence>
<dbReference type="InterPro" id="IPR002401">
    <property type="entry name" value="Cyt_P450_E_grp-I"/>
</dbReference>
<evidence type="ECO:0000256" key="3">
    <source>
        <dbReference type="ARBA" id="ARBA00023002"/>
    </source>
</evidence>
<keyword evidence="7" id="KW-1185">Reference proteome</keyword>
<organism evidence="6 7">
    <name type="scientific">Pseudocercospora musae</name>
    <dbReference type="NCBI Taxonomy" id="113226"/>
    <lineage>
        <taxon>Eukaryota</taxon>
        <taxon>Fungi</taxon>
        <taxon>Dikarya</taxon>
        <taxon>Ascomycota</taxon>
        <taxon>Pezizomycotina</taxon>
        <taxon>Dothideomycetes</taxon>
        <taxon>Dothideomycetidae</taxon>
        <taxon>Mycosphaerellales</taxon>
        <taxon>Mycosphaerellaceae</taxon>
        <taxon>Pseudocercospora</taxon>
    </lineage>
</organism>
<feature type="region of interest" description="Disordered" evidence="5">
    <location>
        <begin position="482"/>
        <end position="503"/>
    </location>
</feature>
<dbReference type="GO" id="GO:0020037">
    <property type="term" value="F:heme binding"/>
    <property type="evidence" value="ECO:0007669"/>
    <property type="project" value="InterPro"/>
</dbReference>
<gene>
    <name evidence="6" type="ORF">AC579_3185</name>
</gene>
<dbReference type="InterPro" id="IPR036396">
    <property type="entry name" value="Cyt_P450_sf"/>
</dbReference>
<dbReference type="PANTHER" id="PTHR46300:SF8">
    <property type="entry name" value="CYTOCHROME P450 2E1"/>
    <property type="match status" value="1"/>
</dbReference>
<evidence type="ECO:0000313" key="6">
    <source>
        <dbReference type="EMBL" id="KXT08382.1"/>
    </source>
</evidence>
<dbReference type="PRINTS" id="PR00385">
    <property type="entry name" value="P450"/>
</dbReference>
<keyword evidence="4" id="KW-0408">Iron</keyword>
<dbReference type="OrthoDB" id="1103324at2759"/>
<keyword evidence="3" id="KW-0560">Oxidoreductase</keyword>
<feature type="region of interest" description="Disordered" evidence="5">
    <location>
        <begin position="428"/>
        <end position="448"/>
    </location>
</feature>
<dbReference type="GO" id="GO:0005506">
    <property type="term" value="F:iron ion binding"/>
    <property type="evidence" value="ECO:0007669"/>
    <property type="project" value="InterPro"/>
</dbReference>
<name>A0A139I1C1_9PEZI</name>
<sequence>MALMSSIILALAVTSIVVVRYIEALRQDKRSARRKLPGPKGLPLIGNVHQLPTKCSWLKFHEWAVKYGPIYQVNLAGTNHVWISRDNVAHDLLSKRSAIYSDRPFIPALEHDNRTSGQYLPLMSKNNLWSRQRRFAKQIMETSQKDGFYSYPELEAIRLLFELISDPSAYNTSMESFVARVTSRLAWGTSVAADELKQRARELLIGVSPTGALGNKLPAVMSLPGSLSPAKAWEHRRQRTEREFFETMQDEVRQSFDATEQPRKSWTRMFLENKLSWGFSDDLEGAYAVGMHGIAGALTIAAPMQSFCLALCHFPQHQAMLHEELDRVLGDRLPTTADMPKMPVLRAFIRETLRWRPPVPTGIPHALNHDDVYEDHHIPKGSVIHPLECQFGYGRRICQGMGVAEADLFVGLGSVAWLFSISKEQHDGGPGEGAALSNDEHSPGHAHEEHINPLKLANLANDSAISLHMVEALSKEANPSTNLSTPAYASQHHESHISRGGSFSSSSDAMSILDFGSEVEDLELEPVGTPSHYAALWSKAVLKSRSTSTEIKRSTVTSFCDTSDVPALDAETSPEVDVPSQKSSSTTILAGLWTFATKFNPFLRSRSPSTVPAIPDVDNDPTFNFSTLLIAKPLPFKFDLRIRNQARAEQVTRAFLEQKAKGEFEEERVFWKNKNQGDAEVGWGKVFT</sequence>
<comment type="caution">
    <text evidence="6">The sequence shown here is derived from an EMBL/GenBank/DDBJ whole genome shotgun (WGS) entry which is preliminary data.</text>
</comment>
<dbReference type="PRINTS" id="PR00463">
    <property type="entry name" value="EP450I"/>
</dbReference>
<evidence type="ECO:0000256" key="1">
    <source>
        <dbReference type="ARBA" id="ARBA00010617"/>
    </source>
</evidence>
<dbReference type="SUPFAM" id="SSF48264">
    <property type="entry name" value="Cytochrome P450"/>
    <property type="match status" value="1"/>
</dbReference>
<evidence type="ECO:0000256" key="2">
    <source>
        <dbReference type="ARBA" id="ARBA00022723"/>
    </source>
</evidence>
<dbReference type="EMBL" id="LFZO01000454">
    <property type="protein sequence ID" value="KXT08382.1"/>
    <property type="molecule type" value="Genomic_DNA"/>
</dbReference>
<dbReference type="STRING" id="113226.A0A139I1C1"/>
<protein>
    <recommendedName>
        <fullName evidence="8">Cytochrome P450</fullName>
    </recommendedName>
</protein>
<evidence type="ECO:0000313" key="7">
    <source>
        <dbReference type="Proteomes" id="UP000073492"/>
    </source>
</evidence>
<accession>A0A139I1C1</accession>
<dbReference type="AlphaFoldDB" id="A0A139I1C1"/>
<dbReference type="InterPro" id="IPR050364">
    <property type="entry name" value="Cytochrome_P450_fung"/>
</dbReference>
<proteinExistence type="inferred from homology"/>
<dbReference type="InterPro" id="IPR001128">
    <property type="entry name" value="Cyt_P450"/>
</dbReference>
<dbReference type="Proteomes" id="UP000073492">
    <property type="component" value="Unassembled WGS sequence"/>
</dbReference>
<dbReference type="GO" id="GO:0016705">
    <property type="term" value="F:oxidoreductase activity, acting on paired donors, with incorporation or reduction of molecular oxygen"/>
    <property type="evidence" value="ECO:0007669"/>
    <property type="project" value="InterPro"/>
</dbReference>
<feature type="compositionally biased region" description="Basic and acidic residues" evidence="5">
    <location>
        <begin position="438"/>
        <end position="448"/>
    </location>
</feature>
<dbReference type="Pfam" id="PF00067">
    <property type="entry name" value="p450"/>
    <property type="match status" value="1"/>
</dbReference>
<evidence type="ECO:0000256" key="4">
    <source>
        <dbReference type="ARBA" id="ARBA00023004"/>
    </source>
</evidence>
<keyword evidence="2" id="KW-0479">Metal-binding</keyword>
<comment type="similarity">
    <text evidence="1">Belongs to the cytochrome P450 family.</text>
</comment>